<dbReference type="PRINTS" id="PR01264">
    <property type="entry name" value="MECHCHANNEL"/>
</dbReference>
<evidence type="ECO:0000313" key="11">
    <source>
        <dbReference type="EMBL" id="ACQ79161.1"/>
    </source>
</evidence>
<dbReference type="HOGENOM" id="CLU_095787_1_0_11"/>
<evidence type="ECO:0000256" key="1">
    <source>
        <dbReference type="ARBA" id="ARBA00004141"/>
    </source>
</evidence>
<evidence type="ECO:0000256" key="3">
    <source>
        <dbReference type="ARBA" id="ARBA00022475"/>
    </source>
</evidence>
<dbReference type="Proteomes" id="UP000007962">
    <property type="component" value="Chromosome"/>
</dbReference>
<keyword evidence="4 9" id="KW-0812">Transmembrane</keyword>
<dbReference type="Gene3D" id="1.10.1200.120">
    <property type="entry name" value="Large-conductance mechanosensitive channel, MscL, domain 1"/>
    <property type="match status" value="1"/>
</dbReference>
<dbReference type="InterPro" id="IPR001185">
    <property type="entry name" value="MS_channel"/>
</dbReference>
<sequence>MLSGFKEFIARGNAVELAVGIVIGAAFTAVITAVVEGVLNPLIGGIFGQPNLDNIWVWTLNEGDPAAGIPPSEMKVGMVLTALVNFVLVAAAIYFLVVAPLNALARRRATGQEPEPAIPAEDIQLLTEIRDLLARQAPAGGPAGGGGAAPSAPSYPPQPPSGPGSV</sequence>
<dbReference type="PANTHER" id="PTHR30266:SF2">
    <property type="entry name" value="LARGE-CONDUCTANCE MECHANOSENSITIVE CHANNEL"/>
    <property type="match status" value="1"/>
</dbReference>
<gene>
    <name evidence="9" type="primary">mscL</name>
    <name evidence="11" type="ordered locus">Bcav_0900</name>
</gene>
<evidence type="ECO:0000313" key="12">
    <source>
        <dbReference type="Proteomes" id="UP000007962"/>
    </source>
</evidence>
<dbReference type="OrthoDB" id="9810350at2"/>
<keyword evidence="2 9" id="KW-0813">Transport</keyword>
<keyword evidence="7 9" id="KW-0472">Membrane</keyword>
<dbReference type="GO" id="GO:0005886">
    <property type="term" value="C:plasma membrane"/>
    <property type="evidence" value="ECO:0007669"/>
    <property type="project" value="UniProtKB-SubCell"/>
</dbReference>
<organism evidence="11 12">
    <name type="scientific">Beutenbergia cavernae (strain ATCC BAA-8 / DSM 12333 / CCUG 43141 / JCM 11478 / NBRC 16432 / NCIMB 13614 / HKI 0122)</name>
    <dbReference type="NCBI Taxonomy" id="471853"/>
    <lineage>
        <taxon>Bacteria</taxon>
        <taxon>Bacillati</taxon>
        <taxon>Actinomycetota</taxon>
        <taxon>Actinomycetes</taxon>
        <taxon>Micrococcales</taxon>
        <taxon>Beutenbergiaceae</taxon>
        <taxon>Beutenbergia</taxon>
    </lineage>
</organism>
<dbReference type="SUPFAM" id="SSF81330">
    <property type="entry name" value="Gated mechanosensitive channel"/>
    <property type="match status" value="1"/>
</dbReference>
<dbReference type="KEGG" id="bcv:Bcav_0900"/>
<keyword evidence="8 9" id="KW-0407">Ion channel</keyword>
<evidence type="ECO:0000256" key="9">
    <source>
        <dbReference type="HAMAP-Rule" id="MF_00115"/>
    </source>
</evidence>
<evidence type="ECO:0000256" key="7">
    <source>
        <dbReference type="ARBA" id="ARBA00023136"/>
    </source>
</evidence>
<evidence type="ECO:0000256" key="6">
    <source>
        <dbReference type="ARBA" id="ARBA00023065"/>
    </source>
</evidence>
<evidence type="ECO:0000256" key="5">
    <source>
        <dbReference type="ARBA" id="ARBA00022989"/>
    </source>
</evidence>
<dbReference type="HAMAP" id="MF_00115">
    <property type="entry name" value="MscL"/>
    <property type="match status" value="1"/>
</dbReference>
<dbReference type="STRING" id="471853.Bcav_0900"/>
<evidence type="ECO:0000256" key="8">
    <source>
        <dbReference type="ARBA" id="ARBA00023303"/>
    </source>
</evidence>
<evidence type="ECO:0000256" key="10">
    <source>
        <dbReference type="SAM" id="MobiDB-lite"/>
    </source>
</evidence>
<dbReference type="EMBL" id="CP001618">
    <property type="protein sequence ID" value="ACQ79161.1"/>
    <property type="molecule type" value="Genomic_DNA"/>
</dbReference>
<protein>
    <recommendedName>
        <fullName evidence="9">Large-conductance mechanosensitive channel</fullName>
    </recommendedName>
</protein>
<comment type="similarity">
    <text evidence="9">Belongs to the MscL family.</text>
</comment>
<comment type="function">
    <text evidence="9">Channel that opens in response to stretch forces in the membrane lipid bilayer. May participate in the regulation of osmotic pressure changes within the cell.</text>
</comment>
<proteinExistence type="inferred from homology"/>
<feature type="region of interest" description="Disordered" evidence="10">
    <location>
        <begin position="136"/>
        <end position="166"/>
    </location>
</feature>
<keyword evidence="6 9" id="KW-0406">Ion transport</keyword>
<feature type="compositionally biased region" description="Pro residues" evidence="10">
    <location>
        <begin position="153"/>
        <end position="166"/>
    </location>
</feature>
<keyword evidence="5 9" id="KW-1133">Transmembrane helix</keyword>
<dbReference type="eggNOG" id="COG1970">
    <property type="taxonomic scope" value="Bacteria"/>
</dbReference>
<feature type="transmembrane region" description="Helical" evidence="9">
    <location>
        <begin position="12"/>
        <end position="35"/>
    </location>
</feature>
<keyword evidence="3 9" id="KW-1003">Cell membrane</keyword>
<dbReference type="Pfam" id="PF01741">
    <property type="entry name" value="MscL"/>
    <property type="match status" value="1"/>
</dbReference>
<evidence type="ECO:0000256" key="4">
    <source>
        <dbReference type="ARBA" id="ARBA00022692"/>
    </source>
</evidence>
<name>C5BZI9_BEUC1</name>
<accession>C5BZI9</accession>
<dbReference type="NCBIfam" id="TIGR00220">
    <property type="entry name" value="mscL"/>
    <property type="match status" value="1"/>
</dbReference>
<feature type="transmembrane region" description="Helical" evidence="9">
    <location>
        <begin position="78"/>
        <end position="99"/>
    </location>
</feature>
<dbReference type="PANTHER" id="PTHR30266">
    <property type="entry name" value="MECHANOSENSITIVE CHANNEL MSCL"/>
    <property type="match status" value="1"/>
</dbReference>
<reference evidence="11 12" key="1">
    <citation type="journal article" date="2009" name="Stand. Genomic Sci.">
        <title>Complete genome sequence of Beutenbergia cavernae type strain (HKI 0122).</title>
        <authorList>
            <person name="Land M."/>
            <person name="Pukall R."/>
            <person name="Abt B."/>
            <person name="Goker M."/>
            <person name="Rohde M."/>
            <person name="Glavina Del Rio T."/>
            <person name="Tice H."/>
            <person name="Copeland A."/>
            <person name="Cheng J.F."/>
            <person name="Lucas S."/>
            <person name="Chen F."/>
            <person name="Nolan M."/>
            <person name="Bruce D."/>
            <person name="Goodwin L."/>
            <person name="Pitluck S."/>
            <person name="Ivanova N."/>
            <person name="Mavromatis K."/>
            <person name="Ovchinnikova G."/>
            <person name="Pati A."/>
            <person name="Chen A."/>
            <person name="Palaniappan K."/>
            <person name="Hauser L."/>
            <person name="Chang Y.J."/>
            <person name="Jefferies C.C."/>
            <person name="Saunders E."/>
            <person name="Brettin T."/>
            <person name="Detter J.C."/>
            <person name="Han C."/>
            <person name="Chain P."/>
            <person name="Bristow J."/>
            <person name="Eisen J.A."/>
            <person name="Markowitz V."/>
            <person name="Hugenholtz P."/>
            <person name="Kyrpides N.C."/>
            <person name="Klenk H.P."/>
            <person name="Lapidus A."/>
        </authorList>
    </citation>
    <scope>NUCLEOTIDE SEQUENCE [LARGE SCALE GENOMIC DNA]</scope>
    <source>
        <strain evidence="12">ATCC BAA-8 / DSM 12333 / NBRC 16432</strain>
    </source>
</reference>
<keyword evidence="12" id="KW-1185">Reference proteome</keyword>
<comment type="subcellular location">
    <subcellularLocation>
        <location evidence="9">Cell membrane</location>
        <topology evidence="9">Multi-pass membrane protein</topology>
    </subcellularLocation>
    <subcellularLocation>
        <location evidence="1">Membrane</location>
        <topology evidence="1">Multi-pass membrane protein</topology>
    </subcellularLocation>
</comment>
<dbReference type="GO" id="GO:0008381">
    <property type="term" value="F:mechanosensitive monoatomic ion channel activity"/>
    <property type="evidence" value="ECO:0007669"/>
    <property type="project" value="UniProtKB-UniRule"/>
</dbReference>
<comment type="subunit">
    <text evidence="9">Homopentamer.</text>
</comment>
<dbReference type="InterPro" id="IPR037673">
    <property type="entry name" value="MSC/AndL"/>
</dbReference>
<evidence type="ECO:0000256" key="2">
    <source>
        <dbReference type="ARBA" id="ARBA00022448"/>
    </source>
</evidence>
<dbReference type="InterPro" id="IPR036019">
    <property type="entry name" value="MscL_channel"/>
</dbReference>
<dbReference type="AlphaFoldDB" id="C5BZI9"/>